<dbReference type="InterPro" id="IPR043502">
    <property type="entry name" value="DNA/RNA_pol_sf"/>
</dbReference>
<dbReference type="FunFam" id="3.40.1170.60:FF:000003">
    <property type="entry name" value="DNA polymerase eta"/>
    <property type="match status" value="1"/>
</dbReference>
<dbReference type="NCBIfam" id="NF002677">
    <property type="entry name" value="PRK02406.1"/>
    <property type="match status" value="1"/>
</dbReference>
<dbReference type="InterPro" id="IPR050116">
    <property type="entry name" value="DNA_polymerase-Y"/>
</dbReference>
<evidence type="ECO:0000259" key="18">
    <source>
        <dbReference type="PROSITE" id="PS50173"/>
    </source>
</evidence>
<keyword evidence="11" id="KW-0227">DNA damage</keyword>
<dbReference type="Pfam" id="PF11799">
    <property type="entry name" value="IMS_C"/>
    <property type="match status" value="1"/>
</dbReference>
<dbReference type="Pfam" id="PF00817">
    <property type="entry name" value="IMS"/>
    <property type="match status" value="1"/>
</dbReference>
<evidence type="ECO:0000256" key="10">
    <source>
        <dbReference type="ARBA" id="ARBA00022723"/>
    </source>
</evidence>
<evidence type="ECO:0000256" key="5">
    <source>
        <dbReference type="ARBA" id="ARBA00022457"/>
    </source>
</evidence>
<dbReference type="GO" id="GO:0006260">
    <property type="term" value="P:DNA replication"/>
    <property type="evidence" value="ECO:0007669"/>
    <property type="project" value="UniProtKB-KW"/>
</dbReference>
<keyword evidence="14" id="KW-0238">DNA-binding</keyword>
<sequence length="397" mass="44250">MIMKIILLVDMDAFFASVEQQGNPALRGKPIGVTGAGHRTVITTSSYEARAFGVKTGMNIYEAKALCPQLILVIGNNDKYTHICATLEKVYLKYTPLVEIYSIDEAFLDITDSHHLFGGPLEAGRRIKAEIKKRFGINSTIGIGPNRLIAKLASDISKPDGLRWIKAEETGNLLKDLPTEKLWGIGRKTSEKLKTLGIRTCEELGRAPAGLLRSHFGIIGEKLKALGMGMDSTPVHADSGKDSGNHEEIKSIGHSMTLPHDLYGRSEITPRILQLSEKVGSRARRHGFVGRTIGLMIRYRSFETFTRQRRITSPTNDTHRIFHIAMDILASVRLREPVRLLGITLSGLEQVNNQLTIFNEQNRRAELLNVMDRLNRKYGPSTLTWAACIHNPRHKGV</sequence>
<evidence type="ECO:0000256" key="1">
    <source>
        <dbReference type="ARBA" id="ARBA00001946"/>
    </source>
</evidence>
<keyword evidence="8 19" id="KW-0548">Nucleotidyltransferase</keyword>
<dbReference type="PANTHER" id="PTHR11076:SF33">
    <property type="entry name" value="DNA POLYMERASE KAPPA"/>
    <property type="match status" value="1"/>
</dbReference>
<keyword evidence="13" id="KW-0239">DNA-directed DNA polymerase</keyword>
<dbReference type="InterPro" id="IPR036775">
    <property type="entry name" value="DNA_pol_Y-fam_lit_finger_sf"/>
</dbReference>
<comment type="subcellular location">
    <subcellularLocation>
        <location evidence="2">Cytoplasm</location>
    </subcellularLocation>
</comment>
<evidence type="ECO:0000256" key="3">
    <source>
        <dbReference type="ARBA" id="ARBA00010945"/>
    </source>
</evidence>
<evidence type="ECO:0000256" key="6">
    <source>
        <dbReference type="ARBA" id="ARBA00022490"/>
    </source>
</evidence>
<dbReference type="GO" id="GO:0005829">
    <property type="term" value="C:cytosol"/>
    <property type="evidence" value="ECO:0007669"/>
    <property type="project" value="TreeGrafter"/>
</dbReference>
<accession>A0A3B1D741</accession>
<dbReference type="GO" id="GO:0009432">
    <property type="term" value="P:SOS response"/>
    <property type="evidence" value="ECO:0007669"/>
    <property type="project" value="TreeGrafter"/>
</dbReference>
<evidence type="ECO:0000256" key="12">
    <source>
        <dbReference type="ARBA" id="ARBA00022842"/>
    </source>
</evidence>
<dbReference type="InterPro" id="IPR022880">
    <property type="entry name" value="DNApol_IV"/>
</dbReference>
<protein>
    <recommendedName>
        <fullName evidence="4">DNA-directed DNA polymerase</fullName>
        <ecNumber evidence="4">2.7.7.7</ecNumber>
    </recommendedName>
</protein>
<evidence type="ECO:0000256" key="7">
    <source>
        <dbReference type="ARBA" id="ARBA00022679"/>
    </source>
</evidence>
<dbReference type="PROSITE" id="PS50173">
    <property type="entry name" value="UMUC"/>
    <property type="match status" value="1"/>
</dbReference>
<dbReference type="Pfam" id="PF21999">
    <property type="entry name" value="IMS_HHH_1"/>
    <property type="match status" value="1"/>
</dbReference>
<dbReference type="Gene3D" id="3.30.1490.100">
    <property type="entry name" value="DNA polymerase, Y-family, little finger domain"/>
    <property type="match status" value="1"/>
</dbReference>
<keyword evidence="5" id="KW-0515">Mutator protein</keyword>
<dbReference type="InterPro" id="IPR053848">
    <property type="entry name" value="IMS_HHH_1"/>
</dbReference>
<evidence type="ECO:0000256" key="9">
    <source>
        <dbReference type="ARBA" id="ARBA00022705"/>
    </source>
</evidence>
<dbReference type="InterPro" id="IPR001126">
    <property type="entry name" value="UmuC"/>
</dbReference>
<dbReference type="GO" id="GO:0042276">
    <property type="term" value="P:error-prone translesion synthesis"/>
    <property type="evidence" value="ECO:0007669"/>
    <property type="project" value="TreeGrafter"/>
</dbReference>
<comment type="similarity">
    <text evidence="3">Belongs to the DNA polymerase type-Y family.</text>
</comment>
<evidence type="ECO:0000256" key="17">
    <source>
        <dbReference type="SAM" id="Coils"/>
    </source>
</evidence>
<keyword evidence="17" id="KW-0175">Coiled coil</keyword>
<feature type="domain" description="UmuC" evidence="18">
    <location>
        <begin position="6"/>
        <end position="186"/>
    </location>
</feature>
<gene>
    <name evidence="19" type="ORF">MNBD_NITROSPIRAE02-311</name>
</gene>
<evidence type="ECO:0000256" key="8">
    <source>
        <dbReference type="ARBA" id="ARBA00022695"/>
    </source>
</evidence>
<dbReference type="Gene3D" id="3.40.1170.60">
    <property type="match status" value="1"/>
</dbReference>
<dbReference type="GO" id="GO:0006281">
    <property type="term" value="P:DNA repair"/>
    <property type="evidence" value="ECO:0007669"/>
    <property type="project" value="UniProtKB-KW"/>
</dbReference>
<evidence type="ECO:0000256" key="13">
    <source>
        <dbReference type="ARBA" id="ARBA00022932"/>
    </source>
</evidence>
<dbReference type="EC" id="2.7.7.7" evidence="4"/>
<keyword evidence="9" id="KW-0235">DNA replication</keyword>
<keyword evidence="12" id="KW-0460">Magnesium</keyword>
<dbReference type="SUPFAM" id="SSF56672">
    <property type="entry name" value="DNA/RNA polymerases"/>
    <property type="match status" value="1"/>
</dbReference>
<dbReference type="SUPFAM" id="SSF100879">
    <property type="entry name" value="Lesion bypass DNA polymerase (Y-family), little finger domain"/>
    <property type="match status" value="1"/>
</dbReference>
<evidence type="ECO:0000313" key="19">
    <source>
        <dbReference type="EMBL" id="VAX31964.1"/>
    </source>
</evidence>
<keyword evidence="6" id="KW-0963">Cytoplasm</keyword>
<feature type="coiled-coil region" evidence="17">
    <location>
        <begin position="348"/>
        <end position="377"/>
    </location>
</feature>
<comment type="catalytic activity">
    <reaction evidence="16">
        <text>DNA(n) + a 2'-deoxyribonucleoside 5'-triphosphate = DNA(n+1) + diphosphate</text>
        <dbReference type="Rhea" id="RHEA:22508"/>
        <dbReference type="Rhea" id="RHEA-COMP:17339"/>
        <dbReference type="Rhea" id="RHEA-COMP:17340"/>
        <dbReference type="ChEBI" id="CHEBI:33019"/>
        <dbReference type="ChEBI" id="CHEBI:61560"/>
        <dbReference type="ChEBI" id="CHEBI:173112"/>
        <dbReference type="EC" id="2.7.7.7"/>
    </reaction>
</comment>
<organism evidence="19">
    <name type="scientific">hydrothermal vent metagenome</name>
    <dbReference type="NCBI Taxonomy" id="652676"/>
    <lineage>
        <taxon>unclassified sequences</taxon>
        <taxon>metagenomes</taxon>
        <taxon>ecological metagenomes</taxon>
    </lineage>
</organism>
<keyword evidence="10" id="KW-0479">Metal-binding</keyword>
<dbReference type="HAMAP" id="MF_01113">
    <property type="entry name" value="DNApol_IV"/>
    <property type="match status" value="1"/>
</dbReference>
<proteinExistence type="inferred from homology"/>
<evidence type="ECO:0000256" key="4">
    <source>
        <dbReference type="ARBA" id="ARBA00012417"/>
    </source>
</evidence>
<dbReference type="CDD" id="cd03586">
    <property type="entry name" value="PolY_Pol_IV_kappa"/>
    <property type="match status" value="1"/>
</dbReference>
<feature type="non-terminal residue" evidence="19">
    <location>
        <position position="397"/>
    </location>
</feature>
<evidence type="ECO:0000256" key="2">
    <source>
        <dbReference type="ARBA" id="ARBA00004496"/>
    </source>
</evidence>
<dbReference type="GO" id="GO:0003887">
    <property type="term" value="F:DNA-directed DNA polymerase activity"/>
    <property type="evidence" value="ECO:0007669"/>
    <property type="project" value="UniProtKB-KW"/>
</dbReference>
<evidence type="ECO:0000256" key="15">
    <source>
        <dbReference type="ARBA" id="ARBA00023204"/>
    </source>
</evidence>
<keyword evidence="15" id="KW-0234">DNA repair</keyword>
<evidence type="ECO:0000256" key="11">
    <source>
        <dbReference type="ARBA" id="ARBA00022763"/>
    </source>
</evidence>
<dbReference type="Gene3D" id="3.30.70.270">
    <property type="match status" value="1"/>
</dbReference>
<evidence type="ECO:0000256" key="14">
    <source>
        <dbReference type="ARBA" id="ARBA00023125"/>
    </source>
</evidence>
<dbReference type="PANTHER" id="PTHR11076">
    <property type="entry name" value="DNA REPAIR POLYMERASE UMUC / TRANSFERASE FAMILY MEMBER"/>
    <property type="match status" value="1"/>
</dbReference>
<dbReference type="InterPro" id="IPR017961">
    <property type="entry name" value="DNA_pol_Y-fam_little_finger"/>
</dbReference>
<keyword evidence="7 19" id="KW-0808">Transferase</keyword>
<dbReference type="GO" id="GO:0046872">
    <property type="term" value="F:metal ion binding"/>
    <property type="evidence" value="ECO:0007669"/>
    <property type="project" value="UniProtKB-KW"/>
</dbReference>
<comment type="cofactor">
    <cofactor evidence="1">
        <name>Mg(2+)</name>
        <dbReference type="ChEBI" id="CHEBI:18420"/>
    </cofactor>
</comment>
<evidence type="ECO:0000256" key="16">
    <source>
        <dbReference type="ARBA" id="ARBA00049244"/>
    </source>
</evidence>
<dbReference type="AlphaFoldDB" id="A0A3B1D741"/>
<reference evidence="19" key="1">
    <citation type="submission" date="2018-06" db="EMBL/GenBank/DDBJ databases">
        <authorList>
            <person name="Zhirakovskaya E."/>
        </authorList>
    </citation>
    <scope>NUCLEOTIDE SEQUENCE</scope>
</reference>
<dbReference type="InterPro" id="IPR043128">
    <property type="entry name" value="Rev_trsase/Diguanyl_cyclase"/>
</dbReference>
<name>A0A3B1D741_9ZZZZ</name>
<dbReference type="EMBL" id="UOGH01000226">
    <property type="protein sequence ID" value="VAX31964.1"/>
    <property type="molecule type" value="Genomic_DNA"/>
</dbReference>
<dbReference type="GO" id="GO:0003684">
    <property type="term" value="F:damaged DNA binding"/>
    <property type="evidence" value="ECO:0007669"/>
    <property type="project" value="InterPro"/>
</dbReference>
<dbReference type="Gene3D" id="1.10.150.20">
    <property type="entry name" value="5' to 3' exonuclease, C-terminal subdomain"/>
    <property type="match status" value="1"/>
</dbReference>